<protein>
    <recommendedName>
        <fullName evidence="4">B30.2/SPRY domain-containing protein</fullName>
    </recommendedName>
</protein>
<evidence type="ECO:0000256" key="1">
    <source>
        <dbReference type="ARBA" id="ARBA00009651"/>
    </source>
</evidence>
<comment type="caution">
    <text evidence="5">The sequence shown here is derived from an EMBL/GenBank/DDBJ whole genome shotgun (WGS) entry which is preliminary data.</text>
</comment>
<keyword evidence="2" id="KW-0800">Toxin</keyword>
<name>A0ABQ7TKT1_PHRPL</name>
<proteinExistence type="inferred from homology"/>
<dbReference type="PANTHER" id="PTHR24103">
    <property type="entry name" value="E3 UBIQUITIN-PROTEIN LIGASE TRIM"/>
    <property type="match status" value="1"/>
</dbReference>
<evidence type="ECO:0000256" key="2">
    <source>
        <dbReference type="ARBA" id="ARBA00022699"/>
    </source>
</evidence>
<keyword evidence="6" id="KW-1185">Reference proteome</keyword>
<feature type="domain" description="B30.2/SPRY" evidence="4">
    <location>
        <begin position="1"/>
        <end position="184"/>
    </location>
</feature>
<accession>A0ABQ7TKT1</accession>
<dbReference type="Gene3D" id="2.60.120.920">
    <property type="match status" value="1"/>
</dbReference>
<keyword evidence="2" id="KW-0528">Neurotoxin</keyword>
<dbReference type="Pfam" id="PF00622">
    <property type="entry name" value="SPRY"/>
    <property type="match status" value="1"/>
</dbReference>
<dbReference type="InterPro" id="IPR001870">
    <property type="entry name" value="B30.2/SPRY"/>
</dbReference>
<dbReference type="InterPro" id="IPR003879">
    <property type="entry name" value="Butyrophylin_SPRY"/>
</dbReference>
<dbReference type="PROSITE" id="PS50188">
    <property type="entry name" value="B302_SPRY"/>
    <property type="match status" value="1"/>
</dbReference>
<evidence type="ECO:0000313" key="6">
    <source>
        <dbReference type="Proteomes" id="UP000826234"/>
    </source>
</evidence>
<evidence type="ECO:0000313" key="5">
    <source>
        <dbReference type="EMBL" id="KAH0630387.1"/>
    </source>
</evidence>
<dbReference type="EMBL" id="JAIPUX010000439">
    <property type="protein sequence ID" value="KAH0630387.1"/>
    <property type="molecule type" value="Genomic_DNA"/>
</dbReference>
<dbReference type="InterPro" id="IPR003877">
    <property type="entry name" value="SPRY_dom"/>
</dbReference>
<evidence type="ECO:0000259" key="4">
    <source>
        <dbReference type="PROSITE" id="PS50188"/>
    </source>
</evidence>
<dbReference type="SUPFAM" id="SSF49899">
    <property type="entry name" value="Concanavalin A-like lectins/glucanases"/>
    <property type="match status" value="1"/>
</dbReference>
<sequence>MLSYFGVFFYHHVDSLSENVMLDPETAHPRYIVSEDLKSVHWRKNRKDLPYSPKRFENTRCVLGRKGFTSGKHYWMVDVEDEEYWAIGVALGSVDREEELDIEPDEGIWALARYDDQYKALTSPPTLLDLNYNPVEIQVSLNYDAGTVAFYDEDKTRLFIFQSADFEGDKPCSQEDKNDALCSR</sequence>
<dbReference type="InterPro" id="IPR013320">
    <property type="entry name" value="ConA-like_dom_sf"/>
</dbReference>
<reference evidence="5 6" key="1">
    <citation type="journal article" date="2022" name="Gigascience">
        <title>A chromosome-level genome assembly and annotation of the desert horned lizard, Phrynosoma platyrhinos, provides insight into chromosomal rearrangements among reptiles.</title>
        <authorList>
            <person name="Koochekian N."/>
            <person name="Ascanio A."/>
            <person name="Farleigh K."/>
            <person name="Card D.C."/>
            <person name="Schield D.R."/>
            <person name="Castoe T.A."/>
            <person name="Jezkova T."/>
        </authorList>
    </citation>
    <scope>NUCLEOTIDE SEQUENCE [LARGE SCALE GENOMIC DNA]</scope>
    <source>
        <strain evidence="5">NK-2021</strain>
    </source>
</reference>
<comment type="similarity">
    <text evidence="1">Belongs to the ohanin/vespryn family.</text>
</comment>
<dbReference type="SMART" id="SM00589">
    <property type="entry name" value="PRY"/>
    <property type="match status" value="1"/>
</dbReference>
<comment type="function">
    <text evidence="3">Neurotoxin that produces dose-dependent hypolocomotion and hyperalgesia in mice. May directly act on the central nervous system, as it is 6500-fold more potent when administered intracerebroventricularly than intraperitoneal.</text>
</comment>
<dbReference type="Proteomes" id="UP000826234">
    <property type="component" value="Unassembled WGS sequence"/>
</dbReference>
<dbReference type="InterPro" id="IPR050143">
    <property type="entry name" value="TRIM/RBCC"/>
</dbReference>
<gene>
    <name evidence="5" type="ORF">JD844_013367</name>
</gene>
<dbReference type="Pfam" id="PF13765">
    <property type="entry name" value="PRY"/>
    <property type="match status" value="1"/>
</dbReference>
<organism evidence="5 6">
    <name type="scientific">Phrynosoma platyrhinos</name>
    <name type="common">Desert horned lizard</name>
    <dbReference type="NCBI Taxonomy" id="52577"/>
    <lineage>
        <taxon>Eukaryota</taxon>
        <taxon>Metazoa</taxon>
        <taxon>Chordata</taxon>
        <taxon>Craniata</taxon>
        <taxon>Vertebrata</taxon>
        <taxon>Euteleostomi</taxon>
        <taxon>Lepidosauria</taxon>
        <taxon>Squamata</taxon>
        <taxon>Bifurcata</taxon>
        <taxon>Unidentata</taxon>
        <taxon>Episquamata</taxon>
        <taxon>Toxicofera</taxon>
        <taxon>Iguania</taxon>
        <taxon>Phrynosomatidae</taxon>
        <taxon>Phrynosomatinae</taxon>
        <taxon>Phrynosoma</taxon>
    </lineage>
</organism>
<evidence type="ECO:0000256" key="3">
    <source>
        <dbReference type="ARBA" id="ARBA00034460"/>
    </source>
</evidence>
<dbReference type="PRINTS" id="PR01407">
    <property type="entry name" value="BUTYPHLNCDUF"/>
</dbReference>
<dbReference type="InterPro" id="IPR006574">
    <property type="entry name" value="PRY"/>
</dbReference>
<dbReference type="InterPro" id="IPR043136">
    <property type="entry name" value="B30.2/SPRY_sf"/>
</dbReference>